<sequence>MTNKVESIQIIQLIEFLEFLDLFDGMKLKELQMIVDHEIKKEKEQEEEEEERETKEKKKRQKKEKEKEQEKEKEKEKEQENNQVCNLDFSKLSFLALSFVSKSKTNLTTTANSMGYEIRCKKPSFVQILKENKPLTRIEIRELRIFIEKWLYKPEIFNYEEMSTKIIKSIKNWMIENFDCLQGIGLEKVYVTQNEPIGEEWSTIFDISFCAGGDFGNEIGSSNPLKFSKAKTGKIIIGNWEQNLAIIPNRIYLDFWYRQYLALPHEFVHCVQSKLKQVDKTVLNWSAEHDASFLAHSILVGIDHSEKILKENRNKKENKNKKEEEVPFLFEREGFLELLLLHGAEMAYKHYLRFTNEPNLEVEKLYSKWINSFGLIGPDEGMELKKGTELYFKARVAMEGIQFDYQKRKKCIETCFKNRTGEVHDTELEIPPEIKIENNVNEIQTMFSPTQEKIWNEMFLNFLK</sequence>
<reference evidence="2" key="1">
    <citation type="submission" date="2022-08" db="EMBL/GenBank/DDBJ databases">
        <title>Novel sulfate-reducing endosymbionts in the free-living metamonad Anaeramoeba.</title>
        <authorList>
            <person name="Jerlstrom-Hultqvist J."/>
            <person name="Cepicka I."/>
            <person name="Gallot-Lavallee L."/>
            <person name="Salas-Leiva D."/>
            <person name="Curtis B.A."/>
            <person name="Zahonova K."/>
            <person name="Pipaliya S."/>
            <person name="Dacks J."/>
            <person name="Roger A.J."/>
        </authorList>
    </citation>
    <scope>NUCLEOTIDE SEQUENCE</scope>
    <source>
        <strain evidence="2">Schooner1</strain>
    </source>
</reference>
<gene>
    <name evidence="2" type="ORF">M0813_03922</name>
</gene>
<name>A0ABQ8XRJ9_9EUKA</name>
<protein>
    <submittedName>
        <fullName evidence="2">Protein restricted tev movement 2</fullName>
    </submittedName>
</protein>
<evidence type="ECO:0000313" key="2">
    <source>
        <dbReference type="EMBL" id="KAJ6235238.1"/>
    </source>
</evidence>
<evidence type="ECO:0000313" key="3">
    <source>
        <dbReference type="Proteomes" id="UP001150062"/>
    </source>
</evidence>
<feature type="compositionally biased region" description="Basic and acidic residues" evidence="1">
    <location>
        <begin position="63"/>
        <end position="80"/>
    </location>
</feature>
<comment type="caution">
    <text evidence="2">The sequence shown here is derived from an EMBL/GenBank/DDBJ whole genome shotgun (WGS) entry which is preliminary data.</text>
</comment>
<dbReference type="EMBL" id="JAOAOG010000264">
    <property type="protein sequence ID" value="KAJ6235238.1"/>
    <property type="molecule type" value="Genomic_DNA"/>
</dbReference>
<organism evidence="2 3">
    <name type="scientific">Anaeramoeba flamelloides</name>
    <dbReference type="NCBI Taxonomy" id="1746091"/>
    <lineage>
        <taxon>Eukaryota</taxon>
        <taxon>Metamonada</taxon>
        <taxon>Anaeramoebidae</taxon>
        <taxon>Anaeramoeba</taxon>
    </lineage>
</organism>
<keyword evidence="3" id="KW-1185">Reference proteome</keyword>
<dbReference type="Proteomes" id="UP001150062">
    <property type="component" value="Unassembled WGS sequence"/>
</dbReference>
<feature type="region of interest" description="Disordered" evidence="1">
    <location>
        <begin position="40"/>
        <end position="80"/>
    </location>
</feature>
<evidence type="ECO:0000256" key="1">
    <source>
        <dbReference type="SAM" id="MobiDB-lite"/>
    </source>
</evidence>
<proteinExistence type="predicted"/>
<accession>A0ABQ8XRJ9</accession>